<comment type="cofactor">
    <cofactor evidence="9">
        <name>Mg(2+)</name>
        <dbReference type="ChEBI" id="CHEBI:18420"/>
    </cofactor>
    <cofactor evidence="9">
        <name>Mn(2+)</name>
        <dbReference type="ChEBI" id="CHEBI:29035"/>
    </cofactor>
</comment>
<dbReference type="AlphaFoldDB" id="A0A841GTN3"/>
<dbReference type="InterPro" id="IPR042206">
    <property type="entry name" value="CRISPR-assoc_Cas1_C"/>
</dbReference>
<feature type="binding site" evidence="9">
    <location>
        <position position="223"/>
    </location>
    <ligand>
        <name>Mn(2+)</name>
        <dbReference type="ChEBI" id="CHEBI:29035"/>
    </ligand>
</feature>
<dbReference type="EC" id="3.1.-.-" evidence="9"/>
<dbReference type="GO" id="GO:0043571">
    <property type="term" value="P:maintenance of CRISPR repeat elements"/>
    <property type="evidence" value="ECO:0007669"/>
    <property type="project" value="UniProtKB-UniRule"/>
</dbReference>
<evidence type="ECO:0000256" key="9">
    <source>
        <dbReference type="HAMAP-Rule" id="MF_01470"/>
    </source>
</evidence>
<name>A0A841GTN3_9BACT</name>
<dbReference type="RefSeq" id="WP_184619921.1">
    <property type="nucleotide sequence ID" value="NZ_JACHEX010000006.1"/>
</dbReference>
<feature type="binding site" evidence="9">
    <location>
        <position position="157"/>
    </location>
    <ligand>
        <name>Mn(2+)</name>
        <dbReference type="ChEBI" id="CHEBI:29035"/>
    </ligand>
</feature>
<keyword evidence="4 9" id="KW-0378">Hydrolase</keyword>
<dbReference type="HAMAP" id="MF_01470">
    <property type="entry name" value="Cas1"/>
    <property type="match status" value="1"/>
</dbReference>
<dbReference type="EMBL" id="JACHEX010000006">
    <property type="protein sequence ID" value="MBB6063339.1"/>
    <property type="molecule type" value="Genomic_DNA"/>
</dbReference>
<reference evidence="10 11" key="1">
    <citation type="submission" date="2020-08" db="EMBL/GenBank/DDBJ databases">
        <title>Genomic Encyclopedia of Type Strains, Phase IV (KMG-IV): sequencing the most valuable type-strain genomes for metagenomic binning, comparative biology and taxonomic classification.</title>
        <authorList>
            <person name="Goeker M."/>
        </authorList>
    </citation>
    <scope>NUCLEOTIDE SEQUENCE [LARGE SCALE GENOMIC DNA]</scope>
    <source>
        <strain evidence="10 11">DSM 13481</strain>
    </source>
</reference>
<comment type="caution">
    <text evidence="10">The sequence shown here is derived from an EMBL/GenBank/DDBJ whole genome shotgun (WGS) entry which is preliminary data.</text>
</comment>
<dbReference type="InterPro" id="IPR042211">
    <property type="entry name" value="CRISPR-assoc_Cas1_N"/>
</dbReference>
<evidence type="ECO:0000256" key="3">
    <source>
        <dbReference type="ARBA" id="ARBA00022759"/>
    </source>
</evidence>
<dbReference type="Gene3D" id="3.100.10.20">
    <property type="entry name" value="CRISPR-associated endonuclease Cas1, N-terminal domain"/>
    <property type="match status" value="1"/>
</dbReference>
<evidence type="ECO:0000256" key="7">
    <source>
        <dbReference type="ARBA" id="ARBA00023125"/>
    </source>
</evidence>
<dbReference type="GO" id="GO:0046872">
    <property type="term" value="F:metal ion binding"/>
    <property type="evidence" value="ECO:0007669"/>
    <property type="project" value="UniProtKB-UniRule"/>
</dbReference>
<dbReference type="PANTHER" id="PTHR43219:SF1">
    <property type="entry name" value="CRISPR-ASSOCIATED ENDONUCLEASE CAS1"/>
    <property type="match status" value="1"/>
</dbReference>
<dbReference type="InterPro" id="IPR002729">
    <property type="entry name" value="CRISPR-assoc_Cas1"/>
</dbReference>
<evidence type="ECO:0000256" key="1">
    <source>
        <dbReference type="ARBA" id="ARBA00022722"/>
    </source>
</evidence>
<dbReference type="NCBIfam" id="TIGR03641">
    <property type="entry name" value="cas1_HMARI"/>
    <property type="match status" value="1"/>
</dbReference>
<dbReference type="Gene3D" id="1.20.120.920">
    <property type="entry name" value="CRISPR-associated endonuclease Cas1, C-terminal domain"/>
    <property type="match status" value="1"/>
</dbReference>
<evidence type="ECO:0000313" key="11">
    <source>
        <dbReference type="Proteomes" id="UP000555828"/>
    </source>
</evidence>
<evidence type="ECO:0000256" key="5">
    <source>
        <dbReference type="ARBA" id="ARBA00022842"/>
    </source>
</evidence>
<organism evidence="10 11">
    <name type="scientific">Thermosipho japonicus</name>
    <dbReference type="NCBI Taxonomy" id="90323"/>
    <lineage>
        <taxon>Bacteria</taxon>
        <taxon>Thermotogati</taxon>
        <taxon>Thermotogota</taxon>
        <taxon>Thermotogae</taxon>
        <taxon>Thermotogales</taxon>
        <taxon>Fervidobacteriaceae</taxon>
        <taxon>Thermosipho</taxon>
    </lineage>
</organism>
<sequence length="331" mass="39566">MKETIYIFSAGTLKREDNSLVFITEENQKKHIPVENLKEIFVFGEVNLNKRLIEFLSKKEIMISFFNHYGFYVGSFYPREHYNSGFMILKQAQYYIDNEKRIYIAKKIVEGAARNSLKILRYYKNRGRKLDNHISEIEKNVEKIFRIEEIPKLMQVEGKIKKIYYESFNEIINSSGFKFTKRGRRPPIDRINALISFSNSLIYSIVLREIYATHLDPRIGYLHSTNFRRFSLNLDIAEIFKPIIGDRTIFSVINKNIIGVKDFEKSLNRVFLNDRGKRKFIEILEKRLNETVKLRKIGRNVSYRTLIRMELYKLEKHLLEDEVYEPLIMEW</sequence>
<dbReference type="GO" id="GO:0004520">
    <property type="term" value="F:DNA endonuclease activity"/>
    <property type="evidence" value="ECO:0007669"/>
    <property type="project" value="InterPro"/>
</dbReference>
<keyword evidence="5 9" id="KW-0460">Magnesium</keyword>
<proteinExistence type="inferred from homology"/>
<keyword evidence="8 9" id="KW-0464">Manganese</keyword>
<evidence type="ECO:0000313" key="10">
    <source>
        <dbReference type="EMBL" id="MBB6063339.1"/>
    </source>
</evidence>
<evidence type="ECO:0000256" key="2">
    <source>
        <dbReference type="ARBA" id="ARBA00022723"/>
    </source>
</evidence>
<gene>
    <name evidence="9" type="primary">cas1</name>
    <name evidence="10" type="ORF">HNP65_001809</name>
</gene>
<protein>
    <recommendedName>
        <fullName evidence="9">CRISPR-associated endonuclease Cas1</fullName>
        <ecNumber evidence="9">3.1.-.-</ecNumber>
    </recommendedName>
</protein>
<dbReference type="Proteomes" id="UP000555828">
    <property type="component" value="Unassembled WGS sequence"/>
</dbReference>
<dbReference type="CDD" id="cd09722">
    <property type="entry name" value="Cas1_I-B"/>
    <property type="match status" value="1"/>
</dbReference>
<evidence type="ECO:0000256" key="8">
    <source>
        <dbReference type="ARBA" id="ARBA00023211"/>
    </source>
</evidence>
<evidence type="ECO:0000256" key="4">
    <source>
        <dbReference type="ARBA" id="ARBA00022801"/>
    </source>
</evidence>
<dbReference type="Pfam" id="PF01867">
    <property type="entry name" value="Cas_Cas1"/>
    <property type="match status" value="1"/>
</dbReference>
<dbReference type="GO" id="GO:0003677">
    <property type="term" value="F:DNA binding"/>
    <property type="evidence" value="ECO:0007669"/>
    <property type="project" value="UniProtKB-KW"/>
</dbReference>
<comment type="similarity">
    <text evidence="9">Belongs to the CRISPR-associated endonuclease Cas1 family.</text>
</comment>
<dbReference type="GO" id="GO:0016787">
    <property type="term" value="F:hydrolase activity"/>
    <property type="evidence" value="ECO:0007669"/>
    <property type="project" value="UniProtKB-KW"/>
</dbReference>
<comment type="function">
    <text evidence="9">CRISPR (clustered regularly interspaced short palindromic repeat), is an adaptive immune system that provides protection against mobile genetic elements (viruses, transposable elements and conjugative plasmids). CRISPR clusters contain spacers, sequences complementary to antecedent mobile elements, and target invading nucleic acids. CRISPR clusters are transcribed and processed into CRISPR RNA (crRNA). Acts as a dsDNA endonuclease. Involved in the integration of spacer DNA into the CRISPR cassette.</text>
</comment>
<evidence type="ECO:0000256" key="6">
    <source>
        <dbReference type="ARBA" id="ARBA00023118"/>
    </source>
</evidence>
<feature type="binding site" evidence="9">
    <location>
        <position position="238"/>
    </location>
    <ligand>
        <name>Mn(2+)</name>
        <dbReference type="ChEBI" id="CHEBI:29035"/>
    </ligand>
</feature>
<keyword evidence="6 9" id="KW-0051">Antiviral defense</keyword>
<keyword evidence="1 9" id="KW-0540">Nuclease</keyword>
<accession>A0A841GTN3</accession>
<comment type="subunit">
    <text evidence="9">Homodimer, forms a heterotetramer with a Cas2 homodimer.</text>
</comment>
<dbReference type="GO" id="GO:0051607">
    <property type="term" value="P:defense response to virus"/>
    <property type="evidence" value="ECO:0007669"/>
    <property type="project" value="UniProtKB-UniRule"/>
</dbReference>
<keyword evidence="2 9" id="KW-0479">Metal-binding</keyword>
<dbReference type="NCBIfam" id="TIGR00287">
    <property type="entry name" value="cas1"/>
    <property type="match status" value="1"/>
</dbReference>
<keyword evidence="11" id="KW-1185">Reference proteome</keyword>
<keyword evidence="7 9" id="KW-0238">DNA-binding</keyword>
<keyword evidence="3 9" id="KW-0255">Endonuclease</keyword>
<dbReference type="InterPro" id="IPR019858">
    <property type="entry name" value="CRISPR-assoc_Cas1_HMARI/TNEAP"/>
</dbReference>
<dbReference type="PANTHER" id="PTHR43219">
    <property type="entry name" value="CRISPR-ASSOCIATED ENDONUCLEASE CAS1"/>
    <property type="match status" value="1"/>
</dbReference>